<dbReference type="Proteomes" id="UP000293483">
    <property type="component" value="Unassembled WGS sequence"/>
</dbReference>
<gene>
    <name evidence="1" type="ORF">EXE25_12020</name>
</gene>
<dbReference type="EMBL" id="SGSU01000013">
    <property type="protein sequence ID" value="RZG65880.1"/>
    <property type="molecule type" value="Genomic_DNA"/>
</dbReference>
<reference evidence="1 2" key="1">
    <citation type="submission" date="2019-02" db="EMBL/GenBank/DDBJ databases">
        <title>The Batch Genome Submission of Acinetobacter spp. strains.</title>
        <authorList>
            <person name="Qin J."/>
            <person name="Hu Y."/>
            <person name="Ye H."/>
            <person name="Wei L."/>
            <person name="Feng Y."/>
            <person name="Zong Z."/>
        </authorList>
    </citation>
    <scope>NUCLEOTIDE SEQUENCE [LARGE SCALE GENOMIC DNA]</scope>
    <source>
        <strain evidence="1 2">WCHABo060081</strain>
    </source>
</reference>
<accession>A0A4Q7ARJ3</accession>
<evidence type="ECO:0000313" key="1">
    <source>
        <dbReference type="EMBL" id="RZG65880.1"/>
    </source>
</evidence>
<comment type="caution">
    <text evidence="1">The sequence shown here is derived from an EMBL/GenBank/DDBJ whole genome shotgun (WGS) entry which is preliminary data.</text>
</comment>
<evidence type="ECO:0000313" key="2">
    <source>
        <dbReference type="Proteomes" id="UP000293483"/>
    </source>
</evidence>
<protein>
    <submittedName>
        <fullName evidence="1">Peptidase C39</fullName>
    </submittedName>
</protein>
<organism evidence="1 2">
    <name type="scientific">Acinetobacter bouvetii</name>
    <dbReference type="NCBI Taxonomy" id="202951"/>
    <lineage>
        <taxon>Bacteria</taxon>
        <taxon>Pseudomonadati</taxon>
        <taxon>Pseudomonadota</taxon>
        <taxon>Gammaproteobacteria</taxon>
        <taxon>Moraxellales</taxon>
        <taxon>Moraxellaceae</taxon>
        <taxon>Acinetobacter</taxon>
    </lineage>
</organism>
<proteinExistence type="predicted"/>
<sequence>MSLEMPEELSSLEANGGIYAVWMLLQHLGIDADIQQLIEVCGYEAGYGATMIGLAVGLKNFGFNVQFYTEHDPDLQDIEKLSYAEAAQLQLPVLPAIGYAEILQAFEQNKFVIAYYDTFEGIGNHSLVYDIDEAEISFFDSFDAMSAEDFERQRQAEGICRQVITVDVNDYIAS</sequence>
<dbReference type="RefSeq" id="WP_130146618.1">
    <property type="nucleotide sequence ID" value="NZ_SGSU01000013.1"/>
</dbReference>
<dbReference type="Gene3D" id="3.90.70.10">
    <property type="entry name" value="Cysteine proteinases"/>
    <property type="match status" value="1"/>
</dbReference>
<dbReference type="AlphaFoldDB" id="A0A4Q7ARJ3"/>
<dbReference type="STRING" id="202951.GCA_001485025_00131"/>
<name>A0A4Q7ARJ3_9GAMM</name>